<dbReference type="Proteomes" id="UP000298663">
    <property type="component" value="Unassembled WGS sequence"/>
</dbReference>
<evidence type="ECO:0000313" key="1">
    <source>
        <dbReference type="EMBL" id="TKR88903.1"/>
    </source>
</evidence>
<accession>A0A4U5NZX6</accession>
<comment type="caution">
    <text evidence="1">The sequence shown here is derived from an EMBL/GenBank/DDBJ whole genome shotgun (WGS) entry which is preliminary data.</text>
</comment>
<dbReference type="EMBL" id="AZBU02000003">
    <property type="protein sequence ID" value="TKR88903.1"/>
    <property type="molecule type" value="Genomic_DNA"/>
</dbReference>
<organism evidence="1 2">
    <name type="scientific">Steinernema carpocapsae</name>
    <name type="common">Entomopathogenic nematode</name>
    <dbReference type="NCBI Taxonomy" id="34508"/>
    <lineage>
        <taxon>Eukaryota</taxon>
        <taxon>Metazoa</taxon>
        <taxon>Ecdysozoa</taxon>
        <taxon>Nematoda</taxon>
        <taxon>Chromadorea</taxon>
        <taxon>Rhabditida</taxon>
        <taxon>Tylenchina</taxon>
        <taxon>Panagrolaimomorpha</taxon>
        <taxon>Strongyloidoidea</taxon>
        <taxon>Steinernematidae</taxon>
        <taxon>Steinernema</taxon>
    </lineage>
</organism>
<sequence length="135" mass="15008">MGDIIINAPVMKNGKVSGFQAANLCGPSALPGMAFNVELVIKKGLAFTEFCKTDKNLEACLKKTLGMKLFDFEVLDDGKGEIFMWHAQTQQSGTIKKQAVQELKKVPKQKNEGSKIVDKDLTKDSFEHFLKEKDQ</sequence>
<dbReference type="AlphaFoldDB" id="A0A4U5NZX6"/>
<protein>
    <submittedName>
        <fullName evidence="1">Uncharacterized protein</fullName>
    </submittedName>
</protein>
<reference evidence="1 2" key="2">
    <citation type="journal article" date="2019" name="G3 (Bethesda)">
        <title>Hybrid Assembly of the Genome of the Entomopathogenic Nematode Steinernema carpocapsae Identifies the X-Chromosome.</title>
        <authorList>
            <person name="Serra L."/>
            <person name="Macchietto M."/>
            <person name="Macias-Munoz A."/>
            <person name="McGill C.J."/>
            <person name="Rodriguez I.M."/>
            <person name="Rodriguez B."/>
            <person name="Murad R."/>
            <person name="Mortazavi A."/>
        </authorList>
    </citation>
    <scope>NUCLEOTIDE SEQUENCE [LARGE SCALE GENOMIC DNA]</scope>
    <source>
        <strain evidence="1 2">ALL</strain>
    </source>
</reference>
<reference evidence="1 2" key="1">
    <citation type="journal article" date="2015" name="Genome Biol.">
        <title>Comparative genomics of Steinernema reveals deeply conserved gene regulatory networks.</title>
        <authorList>
            <person name="Dillman A.R."/>
            <person name="Macchietto M."/>
            <person name="Porter C.F."/>
            <person name="Rogers A."/>
            <person name="Williams B."/>
            <person name="Antoshechkin I."/>
            <person name="Lee M.M."/>
            <person name="Goodwin Z."/>
            <person name="Lu X."/>
            <person name="Lewis E.E."/>
            <person name="Goodrich-Blair H."/>
            <person name="Stock S.P."/>
            <person name="Adams B.J."/>
            <person name="Sternberg P.W."/>
            <person name="Mortazavi A."/>
        </authorList>
    </citation>
    <scope>NUCLEOTIDE SEQUENCE [LARGE SCALE GENOMIC DNA]</scope>
    <source>
        <strain evidence="1 2">ALL</strain>
    </source>
</reference>
<proteinExistence type="predicted"/>
<evidence type="ECO:0000313" key="2">
    <source>
        <dbReference type="Proteomes" id="UP000298663"/>
    </source>
</evidence>
<dbReference type="SUPFAM" id="SSF53448">
    <property type="entry name" value="Nucleotide-diphospho-sugar transferases"/>
    <property type="match status" value="1"/>
</dbReference>
<dbReference type="InterPro" id="IPR029044">
    <property type="entry name" value="Nucleotide-diphossugar_trans"/>
</dbReference>
<dbReference type="Gene3D" id="3.90.550.10">
    <property type="entry name" value="Spore Coat Polysaccharide Biosynthesis Protein SpsA, Chain A"/>
    <property type="match status" value="1"/>
</dbReference>
<gene>
    <name evidence="1" type="ORF">L596_013075</name>
</gene>
<keyword evidence="2" id="KW-1185">Reference proteome</keyword>
<name>A0A4U5NZX6_STECR</name>